<protein>
    <submittedName>
        <fullName evidence="2">Uncharacterized protein</fullName>
    </submittedName>
</protein>
<evidence type="ECO:0000313" key="2">
    <source>
        <dbReference type="EMBL" id="EAR11302.1"/>
    </source>
</evidence>
<dbReference type="AlphaFoldDB" id="A4B9K1"/>
<feature type="transmembrane region" description="Helical" evidence="1">
    <location>
        <begin position="6"/>
        <end position="23"/>
    </location>
</feature>
<sequence length="194" mass="22020">MMSLFLQIWGGSCYLLNKILFSLAENQQKLLRKRLQLVGWVVYILGVPAWVIVLVSKDNWIAASIEAGGIPAMLLGLYNTYHDYLKPNRLFNAIVTVLTYTSLAFGVSVSLIHHHGLSSLSQVLEVGVMLGFLFGSYLMAKRNPKGWLFFMLMNVSMASLMLLQDKWILMVQQLVSLMFVIYGYRQSVRKLSVH</sequence>
<dbReference type="RefSeq" id="WP_008044865.1">
    <property type="nucleotide sequence ID" value="NZ_CH724151.1"/>
</dbReference>
<evidence type="ECO:0000313" key="3">
    <source>
        <dbReference type="Proteomes" id="UP000005953"/>
    </source>
</evidence>
<reference evidence="2 3" key="1">
    <citation type="submission" date="2006-02" db="EMBL/GenBank/DDBJ databases">
        <authorList>
            <person name="Pinhassi J."/>
            <person name="Pedros-Alio C."/>
            <person name="Ferriera S."/>
            <person name="Johnson J."/>
            <person name="Kravitz S."/>
            <person name="Halpern A."/>
            <person name="Remington K."/>
            <person name="Beeson K."/>
            <person name="Tran B."/>
            <person name="Rogers Y.-H."/>
            <person name="Friedman R."/>
            <person name="Venter J.C."/>
        </authorList>
    </citation>
    <scope>NUCLEOTIDE SEQUENCE [LARGE SCALE GENOMIC DNA]</scope>
    <source>
        <strain evidence="2 3">MED297</strain>
    </source>
</reference>
<feature type="transmembrane region" description="Helical" evidence="1">
    <location>
        <begin position="60"/>
        <end position="78"/>
    </location>
</feature>
<dbReference type="GO" id="GO:0034257">
    <property type="term" value="F:nicotinamide riboside transmembrane transporter activity"/>
    <property type="evidence" value="ECO:0007669"/>
    <property type="project" value="InterPro"/>
</dbReference>
<dbReference type="HOGENOM" id="CLU_1401469_0_0_6"/>
<keyword evidence="3" id="KW-1185">Reference proteome</keyword>
<keyword evidence="1" id="KW-0472">Membrane</keyword>
<dbReference type="Proteomes" id="UP000005953">
    <property type="component" value="Unassembled WGS sequence"/>
</dbReference>
<feature type="transmembrane region" description="Helical" evidence="1">
    <location>
        <begin position="119"/>
        <end position="139"/>
    </location>
</feature>
<gene>
    <name evidence="2" type="ORF">MED297_20482</name>
</gene>
<dbReference type="GO" id="GO:0016020">
    <property type="term" value="C:membrane"/>
    <property type="evidence" value="ECO:0007669"/>
    <property type="project" value="UniProtKB-SubCell"/>
</dbReference>
<comment type="caution">
    <text evidence="2">The sequence shown here is derived from an EMBL/GenBank/DDBJ whole genome shotgun (WGS) entry which is preliminary data.</text>
</comment>
<keyword evidence="1" id="KW-0812">Transmembrane</keyword>
<proteinExistence type="predicted"/>
<dbReference type="STRING" id="314283.MED297_20482"/>
<feature type="transmembrane region" description="Helical" evidence="1">
    <location>
        <begin position="146"/>
        <end position="162"/>
    </location>
</feature>
<feature type="transmembrane region" description="Helical" evidence="1">
    <location>
        <begin position="168"/>
        <end position="184"/>
    </location>
</feature>
<dbReference type="EMBL" id="AAOE01000001">
    <property type="protein sequence ID" value="EAR11302.1"/>
    <property type="molecule type" value="Genomic_DNA"/>
</dbReference>
<evidence type="ECO:0000256" key="1">
    <source>
        <dbReference type="SAM" id="Phobius"/>
    </source>
</evidence>
<keyword evidence="1" id="KW-1133">Transmembrane helix</keyword>
<accession>A4B9K1</accession>
<organism evidence="2 3">
    <name type="scientific">Reinekea blandensis MED297</name>
    <dbReference type="NCBI Taxonomy" id="314283"/>
    <lineage>
        <taxon>Bacteria</taxon>
        <taxon>Pseudomonadati</taxon>
        <taxon>Pseudomonadota</taxon>
        <taxon>Gammaproteobacteria</taxon>
        <taxon>Oceanospirillales</taxon>
        <taxon>Saccharospirillaceae</taxon>
        <taxon>Reinekea</taxon>
    </lineage>
</organism>
<feature type="transmembrane region" description="Helical" evidence="1">
    <location>
        <begin position="90"/>
        <end position="113"/>
    </location>
</feature>
<name>A4B9K1_9GAMM</name>
<feature type="transmembrane region" description="Helical" evidence="1">
    <location>
        <begin position="35"/>
        <end position="54"/>
    </location>
</feature>